<dbReference type="Gramene" id="RZC71084">
    <property type="protein sequence ID" value="RZC71084"/>
    <property type="gene ID" value="C5167_034254"/>
</dbReference>
<sequence>MLSIAKCPSGFFDGEFPRTVGGLERDIRFHRCQSFYSLEAARKAYGCKKSLQRISGLSYFDEDENQLVKSD</sequence>
<dbReference type="EMBL" id="CM010721">
    <property type="protein sequence ID" value="RZC71084.1"/>
    <property type="molecule type" value="Genomic_DNA"/>
</dbReference>
<protein>
    <submittedName>
        <fullName evidence="1">Uncharacterized protein</fullName>
    </submittedName>
</protein>
<dbReference type="Proteomes" id="UP000316621">
    <property type="component" value="Chromosome 7"/>
</dbReference>
<organism evidence="1 2">
    <name type="scientific">Papaver somniferum</name>
    <name type="common">Opium poppy</name>
    <dbReference type="NCBI Taxonomy" id="3469"/>
    <lineage>
        <taxon>Eukaryota</taxon>
        <taxon>Viridiplantae</taxon>
        <taxon>Streptophyta</taxon>
        <taxon>Embryophyta</taxon>
        <taxon>Tracheophyta</taxon>
        <taxon>Spermatophyta</taxon>
        <taxon>Magnoliopsida</taxon>
        <taxon>Ranunculales</taxon>
        <taxon>Papaveraceae</taxon>
        <taxon>Papaveroideae</taxon>
        <taxon>Papaver</taxon>
    </lineage>
</organism>
<keyword evidence="2" id="KW-1185">Reference proteome</keyword>
<accession>A0A4Y7KCH5</accession>
<proteinExistence type="predicted"/>
<evidence type="ECO:0000313" key="1">
    <source>
        <dbReference type="EMBL" id="RZC71084.1"/>
    </source>
</evidence>
<name>A0A4Y7KCH5_PAPSO</name>
<reference evidence="1 2" key="1">
    <citation type="journal article" date="2018" name="Science">
        <title>The opium poppy genome and morphinan production.</title>
        <authorList>
            <person name="Guo L."/>
            <person name="Winzer T."/>
            <person name="Yang X."/>
            <person name="Li Y."/>
            <person name="Ning Z."/>
            <person name="He Z."/>
            <person name="Teodor R."/>
            <person name="Lu Y."/>
            <person name="Bowser T.A."/>
            <person name="Graham I.A."/>
            <person name="Ye K."/>
        </authorList>
    </citation>
    <scope>NUCLEOTIDE SEQUENCE [LARGE SCALE GENOMIC DNA]</scope>
    <source>
        <strain evidence="2">cv. HN1</strain>
        <tissue evidence="1">Leaves</tissue>
    </source>
</reference>
<evidence type="ECO:0000313" key="2">
    <source>
        <dbReference type="Proteomes" id="UP000316621"/>
    </source>
</evidence>
<gene>
    <name evidence="1" type="ORF">C5167_034254</name>
</gene>
<dbReference type="AlphaFoldDB" id="A0A4Y7KCH5"/>